<reference evidence="1 2" key="1">
    <citation type="submission" date="2015-12" db="EMBL/GenBank/DDBJ databases">
        <title>The genome of Folsomia candida.</title>
        <authorList>
            <person name="Faddeeva A."/>
            <person name="Derks M.F."/>
            <person name="Anvar Y."/>
            <person name="Smit S."/>
            <person name="Van Straalen N."/>
            <person name="Roelofs D."/>
        </authorList>
    </citation>
    <scope>NUCLEOTIDE SEQUENCE [LARGE SCALE GENOMIC DNA]</scope>
    <source>
        <strain evidence="1 2">VU population</strain>
        <tissue evidence="1">Whole body</tissue>
    </source>
</reference>
<dbReference type="AlphaFoldDB" id="A0A226EUV9"/>
<proteinExistence type="predicted"/>
<comment type="caution">
    <text evidence="1">The sequence shown here is derived from an EMBL/GenBank/DDBJ whole genome shotgun (WGS) entry which is preliminary data.</text>
</comment>
<evidence type="ECO:0000313" key="2">
    <source>
        <dbReference type="Proteomes" id="UP000198287"/>
    </source>
</evidence>
<organism evidence="1 2">
    <name type="scientific">Folsomia candida</name>
    <name type="common">Springtail</name>
    <dbReference type="NCBI Taxonomy" id="158441"/>
    <lineage>
        <taxon>Eukaryota</taxon>
        <taxon>Metazoa</taxon>
        <taxon>Ecdysozoa</taxon>
        <taxon>Arthropoda</taxon>
        <taxon>Hexapoda</taxon>
        <taxon>Collembola</taxon>
        <taxon>Entomobryomorpha</taxon>
        <taxon>Isotomoidea</taxon>
        <taxon>Isotomidae</taxon>
        <taxon>Proisotominae</taxon>
        <taxon>Folsomia</taxon>
    </lineage>
</organism>
<accession>A0A226EUV9</accession>
<dbReference type="Proteomes" id="UP000198287">
    <property type="component" value="Unassembled WGS sequence"/>
</dbReference>
<gene>
    <name evidence="1" type="ORF">Fcan01_01611</name>
</gene>
<protein>
    <submittedName>
        <fullName evidence="1">Uncharacterized protein</fullName>
    </submittedName>
</protein>
<sequence>MVSVHMYGSTCTKTVPVRYRFPCASTKSLHNRYREMGHIGTKSALATCTGTAQVVLVGVKSPGECDQSAHHSHHVDLGSNGGCETLNLQGDRCVEILRSDCRYEFYSGDQCRGNIISPNRGDFVGSVMVKTCHPSALSSDDNGFRLGWRGKKKNGKFWPFPHHINSIQKEHRKNHHHDKEESLWYWNR</sequence>
<keyword evidence="2" id="KW-1185">Reference proteome</keyword>
<dbReference type="EMBL" id="LNIX01000001">
    <property type="protein sequence ID" value="OXA61309.1"/>
    <property type="molecule type" value="Genomic_DNA"/>
</dbReference>
<name>A0A226EUV9_FOLCA</name>
<evidence type="ECO:0000313" key="1">
    <source>
        <dbReference type="EMBL" id="OXA61309.1"/>
    </source>
</evidence>